<comment type="catalytic activity">
    <reaction evidence="1 7">
        <text>L-alanine = D-alanine</text>
        <dbReference type="Rhea" id="RHEA:20249"/>
        <dbReference type="ChEBI" id="CHEBI:57416"/>
        <dbReference type="ChEBI" id="CHEBI:57972"/>
        <dbReference type="EC" id="5.1.1.1"/>
    </reaction>
</comment>
<proteinExistence type="inferred from homology"/>
<evidence type="ECO:0000256" key="9">
    <source>
        <dbReference type="PIRSR" id="PIRSR600821-52"/>
    </source>
</evidence>
<protein>
    <recommendedName>
        <fullName evidence="4 7">Alanine racemase</fullName>
        <ecNumber evidence="4 7">5.1.1.1</ecNumber>
    </recommendedName>
</protein>
<comment type="function">
    <text evidence="7">Catalyzes the interconversion of L-alanine and D-alanine. May also act on other amino acids.</text>
</comment>
<evidence type="ECO:0000256" key="5">
    <source>
        <dbReference type="ARBA" id="ARBA00022898"/>
    </source>
</evidence>
<dbReference type="PANTHER" id="PTHR30511:SF0">
    <property type="entry name" value="ALANINE RACEMASE, CATABOLIC-RELATED"/>
    <property type="match status" value="1"/>
</dbReference>
<comment type="pathway">
    <text evidence="7">Amino-acid biosynthesis; D-alanine biosynthesis; D-alanine from L-alanine: step 1/1.</text>
</comment>
<feature type="modified residue" description="N6-(pyridoxal phosphate)lysine" evidence="7 8">
    <location>
        <position position="35"/>
    </location>
</feature>
<dbReference type="FunFam" id="3.20.20.10:FF:000002">
    <property type="entry name" value="Alanine racemase"/>
    <property type="match status" value="1"/>
</dbReference>
<evidence type="ECO:0000256" key="3">
    <source>
        <dbReference type="ARBA" id="ARBA00007880"/>
    </source>
</evidence>
<dbReference type="SUPFAM" id="SSF50621">
    <property type="entry name" value="Alanine racemase C-terminal domain-like"/>
    <property type="match status" value="1"/>
</dbReference>
<dbReference type="PANTHER" id="PTHR30511">
    <property type="entry name" value="ALANINE RACEMASE"/>
    <property type="match status" value="1"/>
</dbReference>
<evidence type="ECO:0000256" key="7">
    <source>
        <dbReference type="HAMAP-Rule" id="MF_01201"/>
    </source>
</evidence>
<dbReference type="Gene3D" id="3.20.20.10">
    <property type="entry name" value="Alanine racemase"/>
    <property type="match status" value="1"/>
</dbReference>
<dbReference type="SUPFAM" id="SSF51419">
    <property type="entry name" value="PLP-binding barrel"/>
    <property type="match status" value="1"/>
</dbReference>
<sequence length="364" mass="39445">MSRPCHAQIDLQALRDNYRLACELAPAAQAVAVVKANAYGHGAIEAAKALEPLAPVLGVACIEEAQELRAAGIIKPILLLEGIFSADEVNIASRENFFLMVENLEQIEAIIQAEVEHPLHCWLKVDTGMHRLGLLPEQVDGALAILKASNNVQADIIMASHFASADELDNPSNAEQLRCFDELIDECEQAQGLAQSLANSATILANPNAHRQWLRPGFMLYGASPFTIDNDNAAKLKPVMSLLSEVISLRPIQAGERVGYGGKWQAERDSIIATIACGYGDGYPRHAPNGTPVLIDGQEAPLVGRVSMDMITVDVTDIPDVQLGSRAEMWGKALCVNRVAEYANTIGYELLTRMPARPTRVYSS</sequence>
<feature type="binding site" evidence="7 9">
    <location>
        <position position="308"/>
    </location>
    <ligand>
        <name>substrate</name>
    </ligand>
</feature>
<dbReference type="InParanoid" id="A0A7X0MWF2"/>
<evidence type="ECO:0000256" key="6">
    <source>
        <dbReference type="ARBA" id="ARBA00023235"/>
    </source>
</evidence>
<dbReference type="InterPro" id="IPR011079">
    <property type="entry name" value="Ala_racemase_C"/>
</dbReference>
<dbReference type="SMART" id="SM01005">
    <property type="entry name" value="Ala_racemase_C"/>
    <property type="match status" value="1"/>
</dbReference>
<organism evidence="11 12">
    <name type="scientific">Pseudoteredinibacter isoporae</name>
    <dbReference type="NCBI Taxonomy" id="570281"/>
    <lineage>
        <taxon>Bacteria</taxon>
        <taxon>Pseudomonadati</taxon>
        <taxon>Pseudomonadota</taxon>
        <taxon>Gammaproteobacteria</taxon>
        <taxon>Cellvibrionales</taxon>
        <taxon>Cellvibrionaceae</taxon>
        <taxon>Pseudoteredinibacter</taxon>
    </lineage>
</organism>
<dbReference type="GO" id="GO:0030170">
    <property type="term" value="F:pyridoxal phosphate binding"/>
    <property type="evidence" value="ECO:0007669"/>
    <property type="project" value="UniProtKB-UniRule"/>
</dbReference>
<dbReference type="InterPro" id="IPR020622">
    <property type="entry name" value="Ala_racemase_pyridoxalP-BS"/>
</dbReference>
<dbReference type="NCBIfam" id="TIGR00492">
    <property type="entry name" value="alr"/>
    <property type="match status" value="1"/>
</dbReference>
<dbReference type="RefSeq" id="WP_166850034.1">
    <property type="nucleotide sequence ID" value="NZ_JAAONY010000001.1"/>
</dbReference>
<dbReference type="HAMAP" id="MF_01201">
    <property type="entry name" value="Ala_racemase"/>
    <property type="match status" value="1"/>
</dbReference>
<keyword evidence="5 7" id="KW-0663">Pyridoxal phosphate</keyword>
<dbReference type="InterPro" id="IPR009006">
    <property type="entry name" value="Ala_racemase/Decarboxylase_C"/>
</dbReference>
<keyword evidence="12" id="KW-1185">Reference proteome</keyword>
<gene>
    <name evidence="11" type="ORF">HNR48_001157</name>
</gene>
<dbReference type="InterPro" id="IPR029066">
    <property type="entry name" value="PLP-binding_barrel"/>
</dbReference>
<dbReference type="GO" id="GO:0008784">
    <property type="term" value="F:alanine racemase activity"/>
    <property type="evidence" value="ECO:0007669"/>
    <property type="project" value="UniProtKB-UniRule"/>
</dbReference>
<evidence type="ECO:0000256" key="4">
    <source>
        <dbReference type="ARBA" id="ARBA00013089"/>
    </source>
</evidence>
<dbReference type="EMBL" id="JACHHT010000001">
    <property type="protein sequence ID" value="MBB6520879.1"/>
    <property type="molecule type" value="Genomic_DNA"/>
</dbReference>
<keyword evidence="6 7" id="KW-0413">Isomerase</keyword>
<dbReference type="Proteomes" id="UP000528457">
    <property type="component" value="Unassembled WGS sequence"/>
</dbReference>
<dbReference type="AlphaFoldDB" id="A0A7X0MWF2"/>
<dbReference type="PROSITE" id="PS00395">
    <property type="entry name" value="ALANINE_RACEMASE"/>
    <property type="match status" value="1"/>
</dbReference>
<comment type="cofactor">
    <cofactor evidence="2 7 8">
        <name>pyridoxal 5'-phosphate</name>
        <dbReference type="ChEBI" id="CHEBI:597326"/>
    </cofactor>
</comment>
<feature type="domain" description="Alanine racemase C-terminal" evidence="10">
    <location>
        <begin position="239"/>
        <end position="363"/>
    </location>
</feature>
<dbReference type="CDD" id="cd06827">
    <property type="entry name" value="PLPDE_III_AR_proteobact"/>
    <property type="match status" value="1"/>
</dbReference>
<evidence type="ECO:0000259" key="10">
    <source>
        <dbReference type="SMART" id="SM01005"/>
    </source>
</evidence>
<dbReference type="GO" id="GO:0030632">
    <property type="term" value="P:D-alanine biosynthetic process"/>
    <property type="evidence" value="ECO:0007669"/>
    <property type="project" value="UniProtKB-UniRule"/>
</dbReference>
<dbReference type="Gene3D" id="2.40.37.10">
    <property type="entry name" value="Lyase, Ornithine Decarboxylase, Chain A, domain 1"/>
    <property type="match status" value="1"/>
</dbReference>
<comment type="caution">
    <text evidence="11">The sequence shown here is derived from an EMBL/GenBank/DDBJ whole genome shotgun (WGS) entry which is preliminary data.</text>
</comment>
<dbReference type="UniPathway" id="UPA00042">
    <property type="reaction ID" value="UER00497"/>
</dbReference>
<dbReference type="GO" id="GO:0005829">
    <property type="term" value="C:cytosol"/>
    <property type="evidence" value="ECO:0007669"/>
    <property type="project" value="TreeGrafter"/>
</dbReference>
<comment type="similarity">
    <text evidence="3 7">Belongs to the alanine racemase family.</text>
</comment>
<accession>A0A7X0MWF2</accession>
<dbReference type="InterPro" id="IPR001608">
    <property type="entry name" value="Ala_racemase_N"/>
</dbReference>
<evidence type="ECO:0000256" key="8">
    <source>
        <dbReference type="PIRSR" id="PIRSR600821-50"/>
    </source>
</evidence>
<evidence type="ECO:0000256" key="1">
    <source>
        <dbReference type="ARBA" id="ARBA00000316"/>
    </source>
</evidence>
<dbReference type="FunFam" id="2.40.37.10:FF:000002">
    <property type="entry name" value="Alanine racemase"/>
    <property type="match status" value="1"/>
</dbReference>
<reference evidence="11 12" key="1">
    <citation type="submission" date="2020-08" db="EMBL/GenBank/DDBJ databases">
        <title>Genomic Encyclopedia of Type Strains, Phase IV (KMG-IV): sequencing the most valuable type-strain genomes for metagenomic binning, comparative biology and taxonomic classification.</title>
        <authorList>
            <person name="Goeker M."/>
        </authorList>
    </citation>
    <scope>NUCLEOTIDE SEQUENCE [LARGE SCALE GENOMIC DNA]</scope>
    <source>
        <strain evidence="11 12">DSM 22368</strain>
    </source>
</reference>
<evidence type="ECO:0000256" key="2">
    <source>
        <dbReference type="ARBA" id="ARBA00001933"/>
    </source>
</evidence>
<dbReference type="Pfam" id="PF00842">
    <property type="entry name" value="Ala_racemase_C"/>
    <property type="match status" value="1"/>
</dbReference>
<evidence type="ECO:0000313" key="11">
    <source>
        <dbReference type="EMBL" id="MBB6520879.1"/>
    </source>
</evidence>
<feature type="binding site" evidence="7 9">
    <location>
        <position position="131"/>
    </location>
    <ligand>
        <name>substrate</name>
    </ligand>
</feature>
<dbReference type="PRINTS" id="PR00992">
    <property type="entry name" value="ALARACEMASE"/>
</dbReference>
<dbReference type="Pfam" id="PF01168">
    <property type="entry name" value="Ala_racemase_N"/>
    <property type="match status" value="1"/>
</dbReference>
<dbReference type="InterPro" id="IPR000821">
    <property type="entry name" value="Ala_racemase"/>
</dbReference>
<feature type="active site" description="Proton acceptor; specific for D-alanine" evidence="7">
    <location>
        <position position="35"/>
    </location>
</feature>
<feature type="active site" description="Proton acceptor; specific for L-alanine" evidence="7">
    <location>
        <position position="260"/>
    </location>
</feature>
<evidence type="ECO:0000313" key="12">
    <source>
        <dbReference type="Proteomes" id="UP000528457"/>
    </source>
</evidence>
<name>A0A7X0MWF2_9GAMM</name>
<dbReference type="FunCoup" id="A0A7X0MWF2">
    <property type="interactions" value="351"/>
</dbReference>
<dbReference type="EC" id="5.1.1.1" evidence="4 7"/>